<dbReference type="EMBL" id="ML986503">
    <property type="protein sequence ID" value="KAF2274406.1"/>
    <property type="molecule type" value="Genomic_DNA"/>
</dbReference>
<feature type="compositionally biased region" description="Low complexity" evidence="1">
    <location>
        <begin position="118"/>
        <end position="134"/>
    </location>
</feature>
<protein>
    <submittedName>
        <fullName evidence="2">Uncharacterized protein</fullName>
    </submittedName>
</protein>
<dbReference type="Proteomes" id="UP000800097">
    <property type="component" value="Unassembled WGS sequence"/>
</dbReference>
<evidence type="ECO:0000256" key="1">
    <source>
        <dbReference type="SAM" id="MobiDB-lite"/>
    </source>
</evidence>
<dbReference type="RefSeq" id="XP_033651945.1">
    <property type="nucleotide sequence ID" value="XM_033801098.1"/>
</dbReference>
<feature type="region of interest" description="Disordered" evidence="1">
    <location>
        <begin position="1"/>
        <end position="87"/>
    </location>
</feature>
<feature type="region of interest" description="Disordered" evidence="1">
    <location>
        <begin position="103"/>
        <end position="135"/>
    </location>
</feature>
<dbReference type="OrthoDB" id="4521980at2759"/>
<feature type="compositionally biased region" description="Basic and acidic residues" evidence="1">
    <location>
        <begin position="27"/>
        <end position="40"/>
    </location>
</feature>
<feature type="compositionally biased region" description="Basic and acidic residues" evidence="1">
    <location>
        <begin position="53"/>
        <end position="86"/>
    </location>
</feature>
<sequence length="266" mass="29734">MDQEAQHSLLKRSTSLWRRFSTRRAKERVERAENQQKVDHSTVSPGRNRLQKRTIELPRRAPGDGTQDHNDGSEPRKDYRQSDGDIKSTMTMGHMQRIHVPIPTSHLLTPPPTPSPPSTASRPSAISTPSRTSTRVLATDVPTAPFPRSPGVQTTPWNVFLTPAQVYALVQGFRPETMEDKWFVYSEGPDHSGKLKVHFHRSWTGMKIAELFVVIDLRGEGAGKIVGIKWDAGEKTNGMDVGEVKYTIAMACRWALGVNLEGEMEG</sequence>
<keyword evidence="3" id="KW-1185">Reference proteome</keyword>
<dbReference type="GeneID" id="54554273"/>
<proteinExistence type="predicted"/>
<accession>A0A6A6JFK0</accession>
<reference evidence="2" key="1">
    <citation type="journal article" date="2020" name="Stud. Mycol.">
        <title>101 Dothideomycetes genomes: a test case for predicting lifestyles and emergence of pathogens.</title>
        <authorList>
            <person name="Haridas S."/>
            <person name="Albert R."/>
            <person name="Binder M."/>
            <person name="Bloem J."/>
            <person name="Labutti K."/>
            <person name="Salamov A."/>
            <person name="Andreopoulos B."/>
            <person name="Baker S."/>
            <person name="Barry K."/>
            <person name="Bills G."/>
            <person name="Bluhm B."/>
            <person name="Cannon C."/>
            <person name="Castanera R."/>
            <person name="Culley D."/>
            <person name="Daum C."/>
            <person name="Ezra D."/>
            <person name="Gonzalez J."/>
            <person name="Henrissat B."/>
            <person name="Kuo A."/>
            <person name="Liang C."/>
            <person name="Lipzen A."/>
            <person name="Lutzoni F."/>
            <person name="Magnuson J."/>
            <person name="Mondo S."/>
            <person name="Nolan M."/>
            <person name="Ohm R."/>
            <person name="Pangilinan J."/>
            <person name="Park H.-J."/>
            <person name="Ramirez L."/>
            <person name="Alfaro M."/>
            <person name="Sun H."/>
            <person name="Tritt A."/>
            <person name="Yoshinaga Y."/>
            <person name="Zwiers L.-H."/>
            <person name="Turgeon B."/>
            <person name="Goodwin S."/>
            <person name="Spatafora J."/>
            <person name="Crous P."/>
            <person name="Grigoriev I."/>
        </authorList>
    </citation>
    <scope>NUCLEOTIDE SEQUENCE</scope>
    <source>
        <strain evidence="2">CBS 379.55</strain>
    </source>
</reference>
<gene>
    <name evidence="2" type="ORF">EI97DRAFT_460260</name>
</gene>
<evidence type="ECO:0000313" key="2">
    <source>
        <dbReference type="EMBL" id="KAF2274406.1"/>
    </source>
</evidence>
<organism evidence="2 3">
    <name type="scientific">Westerdykella ornata</name>
    <dbReference type="NCBI Taxonomy" id="318751"/>
    <lineage>
        <taxon>Eukaryota</taxon>
        <taxon>Fungi</taxon>
        <taxon>Dikarya</taxon>
        <taxon>Ascomycota</taxon>
        <taxon>Pezizomycotina</taxon>
        <taxon>Dothideomycetes</taxon>
        <taxon>Pleosporomycetidae</taxon>
        <taxon>Pleosporales</taxon>
        <taxon>Sporormiaceae</taxon>
        <taxon>Westerdykella</taxon>
    </lineage>
</organism>
<dbReference type="AlphaFoldDB" id="A0A6A6JFK0"/>
<evidence type="ECO:0000313" key="3">
    <source>
        <dbReference type="Proteomes" id="UP000800097"/>
    </source>
</evidence>
<name>A0A6A6JFK0_WESOR</name>